<evidence type="ECO:0000256" key="1">
    <source>
        <dbReference type="SAM" id="MobiDB-lite"/>
    </source>
</evidence>
<dbReference type="Proteomes" id="UP000319976">
    <property type="component" value="Chromosome"/>
</dbReference>
<dbReference type="EMBL" id="CP036316">
    <property type="protein sequence ID" value="QDT66779.1"/>
    <property type="molecule type" value="Genomic_DNA"/>
</dbReference>
<name>A0A517TEI4_9PLAN</name>
<dbReference type="OrthoDB" id="256709at2"/>
<sequence length="245" mass="27380">MIHQIIGISFPTALILLVMVSPLFAGDTHPKGELIFEDSFNRTEPQETTDEPGNEWTTSSERTAAGQKQVDLRDGTLHFWTAEDANHDVSVRHAFEFTDGTIEMRFLLDEKKDSLRLNIADLAEKSVHAGHLMTVTLRPDSVTCADLKTGVMNLETRKAQKSKSLLPEQKKLLKTKSKSVSTSIKPGTWHHVVVHINGDETNVEVDGQKILSFRSPGFSHSPKTLLRMLTPVSATVDDVKIWREN</sequence>
<proteinExistence type="predicted"/>
<reference evidence="2 3" key="1">
    <citation type="submission" date="2019-02" db="EMBL/GenBank/DDBJ databases">
        <title>Deep-cultivation of Planctomycetes and their phenomic and genomic characterization uncovers novel biology.</title>
        <authorList>
            <person name="Wiegand S."/>
            <person name="Jogler M."/>
            <person name="Boedeker C."/>
            <person name="Pinto D."/>
            <person name="Vollmers J."/>
            <person name="Rivas-Marin E."/>
            <person name="Kohn T."/>
            <person name="Peeters S.H."/>
            <person name="Heuer A."/>
            <person name="Rast P."/>
            <person name="Oberbeckmann S."/>
            <person name="Bunk B."/>
            <person name="Jeske O."/>
            <person name="Meyerdierks A."/>
            <person name="Storesund J.E."/>
            <person name="Kallscheuer N."/>
            <person name="Luecker S."/>
            <person name="Lage O.M."/>
            <person name="Pohl T."/>
            <person name="Merkel B.J."/>
            <person name="Hornburger P."/>
            <person name="Mueller R.-W."/>
            <person name="Bruemmer F."/>
            <person name="Labrenz M."/>
            <person name="Spormann A.M."/>
            <person name="Op den Camp H."/>
            <person name="Overmann J."/>
            <person name="Amann R."/>
            <person name="Jetten M.S.M."/>
            <person name="Mascher T."/>
            <person name="Medema M.H."/>
            <person name="Devos D.P."/>
            <person name="Kaster A.-K."/>
            <person name="Ovreas L."/>
            <person name="Rohde M."/>
            <person name="Galperin M.Y."/>
            <person name="Jogler C."/>
        </authorList>
    </citation>
    <scope>NUCLEOTIDE SEQUENCE [LARGE SCALE GENOMIC DNA]</scope>
    <source>
        <strain evidence="2 3">V22</strain>
    </source>
</reference>
<keyword evidence="3" id="KW-1185">Reference proteome</keyword>
<protein>
    <recommendedName>
        <fullName evidence="4">3-keto-disaccharide hydrolase domain-containing protein</fullName>
    </recommendedName>
</protein>
<dbReference type="RefSeq" id="WP_145266185.1">
    <property type="nucleotide sequence ID" value="NZ_CP036316.1"/>
</dbReference>
<dbReference type="Gene3D" id="2.60.120.560">
    <property type="entry name" value="Exo-inulinase, domain 1"/>
    <property type="match status" value="1"/>
</dbReference>
<dbReference type="SUPFAM" id="SSF49899">
    <property type="entry name" value="Concanavalin A-like lectins/glucanases"/>
    <property type="match status" value="1"/>
</dbReference>
<accession>A0A517TEI4</accession>
<dbReference type="AlphaFoldDB" id="A0A517TEI4"/>
<gene>
    <name evidence="2" type="ORF">V22_40500</name>
</gene>
<dbReference type="KEGG" id="chya:V22_40500"/>
<evidence type="ECO:0000313" key="2">
    <source>
        <dbReference type="EMBL" id="QDT66779.1"/>
    </source>
</evidence>
<dbReference type="InterPro" id="IPR013320">
    <property type="entry name" value="ConA-like_dom_sf"/>
</dbReference>
<organism evidence="2 3">
    <name type="scientific">Calycomorphotria hydatis</name>
    <dbReference type="NCBI Taxonomy" id="2528027"/>
    <lineage>
        <taxon>Bacteria</taxon>
        <taxon>Pseudomonadati</taxon>
        <taxon>Planctomycetota</taxon>
        <taxon>Planctomycetia</taxon>
        <taxon>Planctomycetales</taxon>
        <taxon>Planctomycetaceae</taxon>
        <taxon>Calycomorphotria</taxon>
    </lineage>
</organism>
<evidence type="ECO:0008006" key="4">
    <source>
        <dbReference type="Google" id="ProtNLM"/>
    </source>
</evidence>
<evidence type="ECO:0000313" key="3">
    <source>
        <dbReference type="Proteomes" id="UP000319976"/>
    </source>
</evidence>
<feature type="region of interest" description="Disordered" evidence="1">
    <location>
        <begin position="39"/>
        <end position="64"/>
    </location>
</feature>